<dbReference type="SUPFAM" id="SSF88659">
    <property type="entry name" value="Sigma3 and sigma4 domains of RNA polymerase sigma factors"/>
    <property type="match status" value="1"/>
</dbReference>
<dbReference type="PANTHER" id="PTHR43133">
    <property type="entry name" value="RNA POLYMERASE ECF-TYPE SIGMA FACTO"/>
    <property type="match status" value="1"/>
</dbReference>
<dbReference type="InterPro" id="IPR013249">
    <property type="entry name" value="RNA_pol_sigma70_r4_t2"/>
</dbReference>
<dbReference type="InterPro" id="IPR013324">
    <property type="entry name" value="RNA_pol_sigma_r3/r4-like"/>
</dbReference>
<dbReference type="Proteomes" id="UP000324233">
    <property type="component" value="Chromosome"/>
</dbReference>
<keyword evidence="5" id="KW-0804">Transcription</keyword>
<feature type="domain" description="RNA polymerase sigma-70 region 2" evidence="7">
    <location>
        <begin position="33"/>
        <end position="96"/>
    </location>
</feature>
<dbReference type="AlphaFoldDB" id="A0A5B9VW12"/>
<evidence type="ECO:0000256" key="2">
    <source>
        <dbReference type="ARBA" id="ARBA00023015"/>
    </source>
</evidence>
<dbReference type="Pfam" id="PF04542">
    <property type="entry name" value="Sigma70_r2"/>
    <property type="match status" value="1"/>
</dbReference>
<organism evidence="9 10">
    <name type="scientific">Aquisphaera giovannonii</name>
    <dbReference type="NCBI Taxonomy" id="406548"/>
    <lineage>
        <taxon>Bacteria</taxon>
        <taxon>Pseudomonadati</taxon>
        <taxon>Planctomycetota</taxon>
        <taxon>Planctomycetia</taxon>
        <taxon>Isosphaerales</taxon>
        <taxon>Isosphaeraceae</taxon>
        <taxon>Aquisphaera</taxon>
    </lineage>
</organism>
<accession>A0A5B9VW12</accession>
<dbReference type="RefSeq" id="WP_168221622.1">
    <property type="nucleotide sequence ID" value="NZ_CP042997.1"/>
</dbReference>
<dbReference type="CDD" id="cd06171">
    <property type="entry name" value="Sigma70_r4"/>
    <property type="match status" value="1"/>
</dbReference>
<dbReference type="InterPro" id="IPR036388">
    <property type="entry name" value="WH-like_DNA-bd_sf"/>
</dbReference>
<dbReference type="InterPro" id="IPR039425">
    <property type="entry name" value="RNA_pol_sigma-70-like"/>
</dbReference>
<comment type="similarity">
    <text evidence="1">Belongs to the sigma-70 factor family. ECF subfamily.</text>
</comment>
<evidence type="ECO:0000256" key="1">
    <source>
        <dbReference type="ARBA" id="ARBA00010641"/>
    </source>
</evidence>
<dbReference type="Pfam" id="PF08281">
    <property type="entry name" value="Sigma70_r4_2"/>
    <property type="match status" value="1"/>
</dbReference>
<name>A0A5B9VW12_9BACT</name>
<dbReference type="NCBIfam" id="TIGR02937">
    <property type="entry name" value="sigma70-ECF"/>
    <property type="match status" value="1"/>
</dbReference>
<dbReference type="PANTHER" id="PTHR43133:SF8">
    <property type="entry name" value="RNA POLYMERASE SIGMA FACTOR HI_1459-RELATED"/>
    <property type="match status" value="1"/>
</dbReference>
<keyword evidence="4" id="KW-0238">DNA-binding</keyword>
<dbReference type="GO" id="GO:0016987">
    <property type="term" value="F:sigma factor activity"/>
    <property type="evidence" value="ECO:0007669"/>
    <property type="project" value="UniProtKB-KW"/>
</dbReference>
<evidence type="ECO:0000256" key="3">
    <source>
        <dbReference type="ARBA" id="ARBA00023082"/>
    </source>
</evidence>
<evidence type="ECO:0000256" key="6">
    <source>
        <dbReference type="SAM" id="MobiDB-lite"/>
    </source>
</evidence>
<dbReference type="Gene3D" id="1.10.1740.10">
    <property type="match status" value="1"/>
</dbReference>
<reference evidence="9 10" key="1">
    <citation type="submission" date="2019-08" db="EMBL/GenBank/DDBJ databases">
        <title>Deep-cultivation of Planctomycetes and their phenomic and genomic characterization uncovers novel biology.</title>
        <authorList>
            <person name="Wiegand S."/>
            <person name="Jogler M."/>
            <person name="Boedeker C."/>
            <person name="Pinto D."/>
            <person name="Vollmers J."/>
            <person name="Rivas-Marin E."/>
            <person name="Kohn T."/>
            <person name="Peeters S.H."/>
            <person name="Heuer A."/>
            <person name="Rast P."/>
            <person name="Oberbeckmann S."/>
            <person name="Bunk B."/>
            <person name="Jeske O."/>
            <person name="Meyerdierks A."/>
            <person name="Storesund J.E."/>
            <person name="Kallscheuer N."/>
            <person name="Luecker S."/>
            <person name="Lage O.M."/>
            <person name="Pohl T."/>
            <person name="Merkel B.J."/>
            <person name="Hornburger P."/>
            <person name="Mueller R.-W."/>
            <person name="Bruemmer F."/>
            <person name="Labrenz M."/>
            <person name="Spormann A.M."/>
            <person name="Op den Camp H."/>
            <person name="Overmann J."/>
            <person name="Amann R."/>
            <person name="Jetten M.S.M."/>
            <person name="Mascher T."/>
            <person name="Medema M.H."/>
            <person name="Devos D.P."/>
            <person name="Kaster A.-K."/>
            <person name="Ovreas L."/>
            <person name="Rohde M."/>
            <person name="Galperin M.Y."/>
            <person name="Jogler C."/>
        </authorList>
    </citation>
    <scope>NUCLEOTIDE SEQUENCE [LARGE SCALE GENOMIC DNA]</scope>
    <source>
        <strain evidence="9 10">OJF2</strain>
    </source>
</reference>
<dbReference type="InterPro" id="IPR007627">
    <property type="entry name" value="RNA_pol_sigma70_r2"/>
</dbReference>
<dbReference type="InterPro" id="IPR013325">
    <property type="entry name" value="RNA_pol_sigma_r2"/>
</dbReference>
<evidence type="ECO:0000256" key="5">
    <source>
        <dbReference type="ARBA" id="ARBA00023163"/>
    </source>
</evidence>
<gene>
    <name evidence="9" type="primary">cnrH_2</name>
    <name evidence="9" type="ORF">OJF2_11250</name>
</gene>
<keyword evidence="10" id="KW-1185">Reference proteome</keyword>
<dbReference type="EMBL" id="CP042997">
    <property type="protein sequence ID" value="QEH32646.1"/>
    <property type="molecule type" value="Genomic_DNA"/>
</dbReference>
<dbReference type="Gene3D" id="1.10.10.10">
    <property type="entry name" value="Winged helix-like DNA-binding domain superfamily/Winged helix DNA-binding domain"/>
    <property type="match status" value="1"/>
</dbReference>
<sequence length="213" mass="23752">MAEHDPRECERTIELLRQARDGDPDALENVFGRHRDELRRAVARRLDPALRGRIDPSDVVQEAHIEALERLPEFVARRPMPLRNWLLRTALQKLLKLRHHALAGRRDVARESRLAVGDGPGPGDDTVPIPSAGPSPSQEVATRERAARLGRALGELQPADRSILELRTYQGLSFAEVADRLGIEPAAARKRFGRALLRMRAILVADGLTESTL</sequence>
<dbReference type="SUPFAM" id="SSF88946">
    <property type="entry name" value="Sigma2 domain of RNA polymerase sigma factors"/>
    <property type="match status" value="1"/>
</dbReference>
<dbReference type="KEGG" id="agv:OJF2_11250"/>
<feature type="region of interest" description="Disordered" evidence="6">
    <location>
        <begin position="112"/>
        <end position="140"/>
    </location>
</feature>
<evidence type="ECO:0000313" key="10">
    <source>
        <dbReference type="Proteomes" id="UP000324233"/>
    </source>
</evidence>
<proteinExistence type="inferred from homology"/>
<protein>
    <submittedName>
        <fullName evidence="9">RNA polymerase sigma factor CnrH</fullName>
    </submittedName>
</protein>
<evidence type="ECO:0000259" key="7">
    <source>
        <dbReference type="Pfam" id="PF04542"/>
    </source>
</evidence>
<dbReference type="GO" id="GO:0006352">
    <property type="term" value="P:DNA-templated transcription initiation"/>
    <property type="evidence" value="ECO:0007669"/>
    <property type="project" value="InterPro"/>
</dbReference>
<evidence type="ECO:0000256" key="4">
    <source>
        <dbReference type="ARBA" id="ARBA00023125"/>
    </source>
</evidence>
<evidence type="ECO:0000313" key="9">
    <source>
        <dbReference type="EMBL" id="QEH32646.1"/>
    </source>
</evidence>
<dbReference type="InterPro" id="IPR014284">
    <property type="entry name" value="RNA_pol_sigma-70_dom"/>
</dbReference>
<evidence type="ECO:0000259" key="8">
    <source>
        <dbReference type="Pfam" id="PF08281"/>
    </source>
</evidence>
<feature type="domain" description="RNA polymerase sigma factor 70 region 4 type 2" evidence="8">
    <location>
        <begin position="148"/>
        <end position="199"/>
    </location>
</feature>
<keyword evidence="2" id="KW-0805">Transcription regulation</keyword>
<dbReference type="GO" id="GO:0003677">
    <property type="term" value="F:DNA binding"/>
    <property type="evidence" value="ECO:0007669"/>
    <property type="project" value="UniProtKB-KW"/>
</dbReference>
<keyword evidence="3" id="KW-0731">Sigma factor</keyword>